<accession>A0A2S6HU29</accession>
<proteinExistence type="predicted"/>
<dbReference type="GO" id="GO:0004553">
    <property type="term" value="F:hydrolase activity, hydrolyzing O-glycosyl compounds"/>
    <property type="evidence" value="ECO:0007669"/>
    <property type="project" value="InterPro"/>
</dbReference>
<dbReference type="Pfam" id="PF02350">
    <property type="entry name" value="Epimerase_2"/>
    <property type="match status" value="1"/>
</dbReference>
<dbReference type="InterPro" id="IPR020004">
    <property type="entry name" value="UDP-GlcNAc_Epase"/>
</dbReference>
<evidence type="ECO:0000313" key="2">
    <source>
        <dbReference type="EMBL" id="PPK81306.1"/>
    </source>
</evidence>
<dbReference type="PANTHER" id="PTHR43174">
    <property type="entry name" value="UDP-N-ACETYLGLUCOSAMINE 2-EPIMERASE"/>
    <property type="match status" value="1"/>
</dbReference>
<evidence type="ECO:0000259" key="1">
    <source>
        <dbReference type="Pfam" id="PF02350"/>
    </source>
</evidence>
<dbReference type="RefSeq" id="WP_104436405.1">
    <property type="nucleotide sequence ID" value="NZ_PTJA01000004.1"/>
</dbReference>
<dbReference type="EMBL" id="PTJA01000004">
    <property type="protein sequence ID" value="PPK81306.1"/>
    <property type="molecule type" value="Genomic_DNA"/>
</dbReference>
<keyword evidence="3" id="KW-1185">Reference proteome</keyword>
<dbReference type="Proteomes" id="UP000237749">
    <property type="component" value="Unassembled WGS sequence"/>
</dbReference>
<organism evidence="2 3">
    <name type="scientific">Lacrimispora xylanisolvens</name>
    <dbReference type="NCBI Taxonomy" id="384636"/>
    <lineage>
        <taxon>Bacteria</taxon>
        <taxon>Bacillati</taxon>
        <taxon>Bacillota</taxon>
        <taxon>Clostridia</taxon>
        <taxon>Lachnospirales</taxon>
        <taxon>Lachnospiraceae</taxon>
        <taxon>Lacrimispora</taxon>
    </lineage>
</organism>
<dbReference type="InterPro" id="IPR003331">
    <property type="entry name" value="UDP_GlcNAc_Epimerase_2_dom"/>
</dbReference>
<dbReference type="InterPro" id="IPR029767">
    <property type="entry name" value="WecB-like"/>
</dbReference>
<comment type="caution">
    <text evidence="2">The sequence shown here is derived from an EMBL/GenBank/DDBJ whole genome shotgun (WGS) entry which is preliminary data.</text>
</comment>
<dbReference type="GO" id="GO:0006047">
    <property type="term" value="P:UDP-N-acetylglucosamine metabolic process"/>
    <property type="evidence" value="ECO:0007669"/>
    <property type="project" value="InterPro"/>
</dbReference>
<dbReference type="OrthoDB" id="9803238at2"/>
<gene>
    <name evidence="2" type="ORF">BXY41_104107</name>
</gene>
<reference evidence="2 3" key="1">
    <citation type="submission" date="2018-02" db="EMBL/GenBank/DDBJ databases">
        <title>Genomic Encyclopedia of Archaeal and Bacterial Type Strains, Phase II (KMG-II): from individual species to whole genera.</title>
        <authorList>
            <person name="Goeker M."/>
        </authorList>
    </citation>
    <scope>NUCLEOTIDE SEQUENCE [LARGE SCALE GENOMIC DNA]</scope>
    <source>
        <strain evidence="2 3">DSM 3808</strain>
    </source>
</reference>
<dbReference type="PANTHER" id="PTHR43174:SF3">
    <property type="entry name" value="UDP-N-ACETYLGLUCOSAMINE 2-EPIMERASE"/>
    <property type="match status" value="1"/>
</dbReference>
<dbReference type="SUPFAM" id="SSF53756">
    <property type="entry name" value="UDP-Glycosyltransferase/glycogen phosphorylase"/>
    <property type="match status" value="1"/>
</dbReference>
<dbReference type="AlphaFoldDB" id="A0A2S6HU29"/>
<name>A0A2S6HU29_9FIRM</name>
<dbReference type="Gene3D" id="3.40.50.2000">
    <property type="entry name" value="Glycogen Phosphorylase B"/>
    <property type="match status" value="2"/>
</dbReference>
<protein>
    <submittedName>
        <fullName evidence="2">UDP-N-acetylglucosamine 2-epimerase (Non-hydrolysing)/GDP/UDP-N,N'-diacetylbacillosamine 2-epimerase (Hydrolysing)</fullName>
    </submittedName>
</protein>
<feature type="domain" description="UDP-N-acetylglucosamine 2-epimerase" evidence="1">
    <location>
        <begin position="24"/>
        <end position="367"/>
    </location>
</feature>
<evidence type="ECO:0000313" key="3">
    <source>
        <dbReference type="Proteomes" id="UP000237749"/>
    </source>
</evidence>
<dbReference type="CDD" id="cd03786">
    <property type="entry name" value="GTB_UDP-GlcNAc_2-Epimerase"/>
    <property type="match status" value="1"/>
</dbReference>
<sequence length="387" mass="43069">MIRLCVVTGSRAEYGLLTPLIRNIMKDQDLKLQLLVTGTHLDTRFGLDYQAMEQDGIVIDEMVEMNLASDTSYGICRSMGLELIGISGAFERLKPHMILLLGDRYEIFTAASAAVICKIPIAHIHGGELTQGAYDDCMRHGITKMSYLHFTSTEEYRKRVIQLGESPDRVFNVGALGIEQIKSLTLLSKEQLEQSLHTALPSPLSLVTYHPATLDPFSAKNQFQPLLDALDSFPELFTVFTGSNADTGGIQVNEMAKSYSRQHPERAAFISSLGSLRYLSLMNLSRLVIGNSSSGILETPAFHVPTVDIGLRQKGRIKPDSVISCGTTAENIRNAITQAMNLDLKNHKYENPYDCPGTSQKILTCIKEAFHKGIHLEKEFYDIDWRL</sequence>
<dbReference type="NCBIfam" id="TIGR03568">
    <property type="entry name" value="NeuC_NnaA"/>
    <property type="match status" value="1"/>
</dbReference>